<evidence type="ECO:0000313" key="2">
    <source>
        <dbReference type="WBParaSite" id="PS1159_v2.g22509.t1"/>
    </source>
</evidence>
<name>A0AC35G192_9BILA</name>
<dbReference type="WBParaSite" id="PS1159_v2.g22509.t1">
    <property type="protein sequence ID" value="PS1159_v2.g22509.t1"/>
    <property type="gene ID" value="PS1159_v2.g22509"/>
</dbReference>
<accession>A0AC35G192</accession>
<evidence type="ECO:0000313" key="1">
    <source>
        <dbReference type="Proteomes" id="UP000887580"/>
    </source>
</evidence>
<proteinExistence type="predicted"/>
<dbReference type="Proteomes" id="UP000887580">
    <property type="component" value="Unplaced"/>
</dbReference>
<protein>
    <submittedName>
        <fullName evidence="2">PARP alpha-helical domain-containing protein</fullName>
    </submittedName>
</protein>
<sequence>MSTAVVERISVSSNSTMIEMETEKTTETKIIKYNPEMEIIEDEEINIIEITPKILLPKALYNLMQRIFDPNSLTAALKGMKLDLQKLSVGELTQDQISAARRILKELAQVRFNRGYKKTVQ</sequence>
<reference evidence="2" key="1">
    <citation type="submission" date="2022-11" db="UniProtKB">
        <authorList>
            <consortium name="WormBaseParasite"/>
        </authorList>
    </citation>
    <scope>IDENTIFICATION</scope>
</reference>
<organism evidence="1 2">
    <name type="scientific">Panagrolaimus sp. PS1159</name>
    <dbReference type="NCBI Taxonomy" id="55785"/>
    <lineage>
        <taxon>Eukaryota</taxon>
        <taxon>Metazoa</taxon>
        <taxon>Ecdysozoa</taxon>
        <taxon>Nematoda</taxon>
        <taxon>Chromadorea</taxon>
        <taxon>Rhabditida</taxon>
        <taxon>Tylenchina</taxon>
        <taxon>Panagrolaimomorpha</taxon>
        <taxon>Panagrolaimoidea</taxon>
        <taxon>Panagrolaimidae</taxon>
        <taxon>Panagrolaimus</taxon>
    </lineage>
</organism>